<feature type="domain" description="PiggyBac transposable element-derived protein" evidence="2">
    <location>
        <begin position="58"/>
        <end position="85"/>
    </location>
</feature>
<evidence type="ECO:0000313" key="3">
    <source>
        <dbReference type="EMBL" id="CAK6970682.1"/>
    </source>
</evidence>
<organism evidence="3 4">
    <name type="scientific">Scomber scombrus</name>
    <name type="common">Atlantic mackerel</name>
    <name type="synonym">Scomber vernalis</name>
    <dbReference type="NCBI Taxonomy" id="13677"/>
    <lineage>
        <taxon>Eukaryota</taxon>
        <taxon>Metazoa</taxon>
        <taxon>Chordata</taxon>
        <taxon>Craniata</taxon>
        <taxon>Vertebrata</taxon>
        <taxon>Euteleostomi</taxon>
        <taxon>Actinopterygii</taxon>
        <taxon>Neopterygii</taxon>
        <taxon>Teleostei</taxon>
        <taxon>Neoteleostei</taxon>
        <taxon>Acanthomorphata</taxon>
        <taxon>Pelagiaria</taxon>
        <taxon>Scombriformes</taxon>
        <taxon>Scombridae</taxon>
        <taxon>Scomber</taxon>
    </lineage>
</organism>
<evidence type="ECO:0000259" key="2">
    <source>
        <dbReference type="Pfam" id="PF13843"/>
    </source>
</evidence>
<comment type="caution">
    <text evidence="3">The sequence shown here is derived from an EMBL/GenBank/DDBJ whole genome shotgun (WGS) entry which is preliminary data.</text>
</comment>
<protein>
    <submittedName>
        <fullName evidence="3">PiggyBac transposable element-derived protein 3-like</fullName>
    </submittedName>
</protein>
<accession>A0AAV1PJH8</accession>
<proteinExistence type="predicted"/>
<feature type="non-terminal residue" evidence="3">
    <location>
        <position position="1"/>
    </location>
</feature>
<dbReference type="AlphaFoldDB" id="A0AAV1PJH8"/>
<feature type="region of interest" description="Disordered" evidence="1">
    <location>
        <begin position="18"/>
        <end position="42"/>
    </location>
</feature>
<dbReference type="EMBL" id="CAWUFR010000162">
    <property type="protein sequence ID" value="CAK6970682.1"/>
    <property type="molecule type" value="Genomic_DNA"/>
</dbReference>
<sequence length="108" mass="12219">GMSTSIFYSTRKREVASVVLPPDGSSDSDEGTSSEDEEDELYTEGQCQDFTAPDELSTPLTYFTKFFDEDIFETIAHQTNLYSWDIRWDLAGVRYRAIIISAKSTPPM</sequence>
<gene>
    <name evidence="3" type="ORF">FSCOSCO3_A013553</name>
</gene>
<dbReference type="Proteomes" id="UP001314229">
    <property type="component" value="Unassembled WGS sequence"/>
</dbReference>
<evidence type="ECO:0000256" key="1">
    <source>
        <dbReference type="SAM" id="MobiDB-lite"/>
    </source>
</evidence>
<reference evidence="3 4" key="1">
    <citation type="submission" date="2024-01" db="EMBL/GenBank/DDBJ databases">
        <authorList>
            <person name="Alioto T."/>
            <person name="Alioto T."/>
            <person name="Gomez Garrido J."/>
        </authorList>
    </citation>
    <scope>NUCLEOTIDE SEQUENCE [LARGE SCALE GENOMIC DNA]</scope>
</reference>
<dbReference type="InterPro" id="IPR029526">
    <property type="entry name" value="PGBD"/>
</dbReference>
<keyword evidence="4" id="KW-1185">Reference proteome</keyword>
<dbReference type="Pfam" id="PF13843">
    <property type="entry name" value="DDE_Tnp_1_7"/>
    <property type="match status" value="1"/>
</dbReference>
<evidence type="ECO:0000313" key="4">
    <source>
        <dbReference type="Proteomes" id="UP001314229"/>
    </source>
</evidence>
<name>A0AAV1PJH8_SCOSC</name>
<feature type="compositionally biased region" description="Acidic residues" evidence="1">
    <location>
        <begin position="26"/>
        <end position="42"/>
    </location>
</feature>